<evidence type="ECO:0000313" key="3">
    <source>
        <dbReference type="Proteomes" id="UP000034246"/>
    </source>
</evidence>
<dbReference type="AlphaFoldDB" id="A0A0G0NEP4"/>
<dbReference type="GO" id="GO:0003676">
    <property type="term" value="F:nucleic acid binding"/>
    <property type="evidence" value="ECO:0007669"/>
    <property type="project" value="InterPro"/>
</dbReference>
<sequence>MQPPNSYEIYTDGGSRGNPGPGASAFVVYQNKNKLTQRASFFKLTTNNVAEYFAVLTALSWARKNLNSTEVGKIDFFSDSELIVRQLSGEYKVKNAKLRKIYEKIITLVLEMKTKIAFHHIKRGFNSEADGLVNKKMDENI</sequence>
<dbReference type="EMBL" id="LBWP01000009">
    <property type="protein sequence ID" value="KKR11281.1"/>
    <property type="molecule type" value="Genomic_DNA"/>
</dbReference>
<dbReference type="InterPro" id="IPR012337">
    <property type="entry name" value="RNaseH-like_sf"/>
</dbReference>
<gene>
    <name evidence="2" type="ORF">UT39_C0009G0041</name>
</gene>
<proteinExistence type="predicted"/>
<dbReference type="PROSITE" id="PS50879">
    <property type="entry name" value="RNASE_H_1"/>
    <property type="match status" value="1"/>
</dbReference>
<dbReference type="STRING" id="1618550.UT39_C0009G0041"/>
<reference evidence="2 3" key="1">
    <citation type="journal article" date="2015" name="Nature">
        <title>rRNA introns, odd ribosomes, and small enigmatic genomes across a large radiation of phyla.</title>
        <authorList>
            <person name="Brown C.T."/>
            <person name="Hug L.A."/>
            <person name="Thomas B.C."/>
            <person name="Sharon I."/>
            <person name="Castelle C.J."/>
            <person name="Singh A."/>
            <person name="Wilkins M.J."/>
            <person name="Williams K.H."/>
            <person name="Banfield J.F."/>
        </authorList>
    </citation>
    <scope>NUCLEOTIDE SEQUENCE [LARGE SCALE GENOMIC DNA]</scope>
</reference>
<dbReference type="PANTHER" id="PTHR48475">
    <property type="entry name" value="RIBONUCLEASE H"/>
    <property type="match status" value="1"/>
</dbReference>
<feature type="domain" description="RNase H type-1" evidence="1">
    <location>
        <begin position="3"/>
        <end position="141"/>
    </location>
</feature>
<dbReference type="InterPro" id="IPR002156">
    <property type="entry name" value="RNaseH_domain"/>
</dbReference>
<dbReference type="InterPro" id="IPR036397">
    <property type="entry name" value="RNaseH_sf"/>
</dbReference>
<dbReference type="Pfam" id="PF13456">
    <property type="entry name" value="RVT_3"/>
    <property type="match status" value="1"/>
</dbReference>
<protein>
    <submittedName>
        <fullName evidence="2">Ribonuclease HI</fullName>
    </submittedName>
</protein>
<dbReference type="PANTHER" id="PTHR48475:SF1">
    <property type="entry name" value="RNASE H TYPE-1 DOMAIN-CONTAINING PROTEIN"/>
    <property type="match status" value="1"/>
</dbReference>
<dbReference type="CDD" id="cd09279">
    <property type="entry name" value="RNase_HI_like"/>
    <property type="match status" value="1"/>
</dbReference>
<dbReference type="SUPFAM" id="SSF53098">
    <property type="entry name" value="Ribonuclease H-like"/>
    <property type="match status" value="1"/>
</dbReference>
<dbReference type="Gene3D" id="3.30.420.10">
    <property type="entry name" value="Ribonuclease H-like superfamily/Ribonuclease H"/>
    <property type="match status" value="1"/>
</dbReference>
<comment type="caution">
    <text evidence="2">The sequence shown here is derived from an EMBL/GenBank/DDBJ whole genome shotgun (WGS) entry which is preliminary data.</text>
</comment>
<name>A0A0G0NEP4_9BACT</name>
<dbReference type="GO" id="GO:0004523">
    <property type="term" value="F:RNA-DNA hybrid ribonuclease activity"/>
    <property type="evidence" value="ECO:0007669"/>
    <property type="project" value="InterPro"/>
</dbReference>
<dbReference type="Proteomes" id="UP000034246">
    <property type="component" value="Unassembled WGS sequence"/>
</dbReference>
<evidence type="ECO:0000259" key="1">
    <source>
        <dbReference type="PROSITE" id="PS50879"/>
    </source>
</evidence>
<organism evidence="2 3">
    <name type="scientific">Candidatus Woesebacteria bacterium GW2011_GWA1_39_21</name>
    <dbReference type="NCBI Taxonomy" id="1618550"/>
    <lineage>
        <taxon>Bacteria</taxon>
        <taxon>Candidatus Woeseibacteriota</taxon>
    </lineage>
</organism>
<accession>A0A0G0NEP4</accession>
<evidence type="ECO:0000313" key="2">
    <source>
        <dbReference type="EMBL" id="KKR11281.1"/>
    </source>
</evidence>